<dbReference type="SUPFAM" id="SSF53335">
    <property type="entry name" value="S-adenosyl-L-methionine-dependent methyltransferases"/>
    <property type="match status" value="1"/>
</dbReference>
<dbReference type="AlphaFoldDB" id="A0A2J6X8Q9"/>
<keyword evidence="2" id="KW-0489">Methyltransferase</keyword>
<feature type="non-terminal residue" evidence="7">
    <location>
        <position position="828"/>
    </location>
</feature>
<dbReference type="PANTHER" id="PTHR33841:SF1">
    <property type="entry name" value="DNA METHYLTRANSFERASE A"/>
    <property type="match status" value="1"/>
</dbReference>
<dbReference type="PRINTS" id="PR00507">
    <property type="entry name" value="N12N6MTFRASE"/>
</dbReference>
<sequence length="828" mass="96612">MDLNNPYKREDFVNFLRAFLPDNFRYEEEHVSVDTRVIKSCTFLGTSSLGKSSNLNIYEFEHESERDPRITITKEIFKFMKDNIIDNVLAVVKSKNSQNYRLSLVTIDYTLSDKGIKEEKSNPRRYSFFLGPQAKVRTPEQILIKKGAIKDLEDLKSRFSIEVVNKEFYQNISKLFNELVENIKLPDGADNEQKQNFAVRLIGRTIFCWFLKKKTVNGKSLISDEILSKNAVNNAIQNGNDYFHTILETLFFQILNTPIEQRKIKDYNDIPFLNGGLFEPKTDDYYEFDDATQLSRYINTVKISNEWFDQFFDVLETYNFTIDESTPFDVELSVDPEMLGRVFENLLAEINPETGESARHSTGSYYTPRQIVDYMVDESLKHYLIDKTSLDEKTIENLLSYHEDTVDIDDKIKEKIINAIDDLRIIDPACGSGAFPMGILQKLSWILHKVDPDASKWKEKQFERLEPVVRKIFEDKLKGENEEFTRKLGLIERTIYGVDVQEIAVEIAKLRVFLSLIVDSNIDSSKDNMGIKPLPNLEFKFVCTDTLRKLPESMLFENEKMIEELKKIREKYFTSYGQEKQNLEKQFKQVQNKMFNEYIKHGSYETKTRMLSYWDPFSSKPSDWFDPEWMFGVKDGFDIVIGNPPYIQLQKDHGALAKRYEDQNFKTYKRTGDIYTLFYERGLQLLKENGYLCFITSNKWMRAGYGEKLRTFFLTQNPLILIDLGPGVFESSTVDTNILLMQKTENKNQFKGVTLKSKNDAQNLSNFVETNAILLPKMNNGAWFIGNDVERRLKEKIEKIGKPLKEWDVKIYYGIKTGLNEAFIITTE</sequence>
<comment type="caution">
    <text evidence="7">The sequence shown here is derived from an EMBL/GenBank/DDBJ whole genome shotgun (WGS) entry which is preliminary data.</text>
</comment>
<dbReference type="GO" id="GO:0003676">
    <property type="term" value="F:nucleic acid binding"/>
    <property type="evidence" value="ECO:0007669"/>
    <property type="project" value="InterPro"/>
</dbReference>
<dbReference type="Pfam" id="PF07669">
    <property type="entry name" value="Eco57I"/>
    <property type="match status" value="1"/>
</dbReference>
<keyword evidence="4" id="KW-0949">S-adenosyl-L-methionine</keyword>
<dbReference type="InterPro" id="IPR029063">
    <property type="entry name" value="SAM-dependent_MTases_sf"/>
</dbReference>
<dbReference type="Proteomes" id="UP000236910">
    <property type="component" value="Unassembled WGS sequence"/>
</dbReference>
<name>A0A2J6X8Q9_9BACT</name>
<dbReference type="InterPro" id="IPR002052">
    <property type="entry name" value="DNA_methylase_N6_adenine_CS"/>
</dbReference>
<evidence type="ECO:0000256" key="5">
    <source>
        <dbReference type="ARBA" id="ARBA00047942"/>
    </source>
</evidence>
<evidence type="ECO:0000256" key="2">
    <source>
        <dbReference type="ARBA" id="ARBA00022603"/>
    </source>
</evidence>
<proteinExistence type="predicted"/>
<dbReference type="EC" id="2.1.1.72" evidence="1"/>
<accession>A0A2J6X8Q9</accession>
<comment type="catalytic activity">
    <reaction evidence="5">
        <text>a 2'-deoxyadenosine in DNA + S-adenosyl-L-methionine = an N(6)-methyl-2'-deoxyadenosine in DNA + S-adenosyl-L-homocysteine + H(+)</text>
        <dbReference type="Rhea" id="RHEA:15197"/>
        <dbReference type="Rhea" id="RHEA-COMP:12418"/>
        <dbReference type="Rhea" id="RHEA-COMP:12419"/>
        <dbReference type="ChEBI" id="CHEBI:15378"/>
        <dbReference type="ChEBI" id="CHEBI:57856"/>
        <dbReference type="ChEBI" id="CHEBI:59789"/>
        <dbReference type="ChEBI" id="CHEBI:90615"/>
        <dbReference type="ChEBI" id="CHEBI:90616"/>
        <dbReference type="EC" id="2.1.1.72"/>
    </reaction>
</comment>
<dbReference type="InterPro" id="IPR050953">
    <property type="entry name" value="N4_N6_ade-DNA_methylase"/>
</dbReference>
<evidence type="ECO:0000256" key="4">
    <source>
        <dbReference type="ARBA" id="ARBA00022691"/>
    </source>
</evidence>
<keyword evidence="3" id="KW-0808">Transferase</keyword>
<feature type="domain" description="Type II methyltransferase M.TaqI-like" evidence="6">
    <location>
        <begin position="494"/>
        <end position="720"/>
    </location>
</feature>
<gene>
    <name evidence="7" type="ORF">C0175_01425</name>
</gene>
<dbReference type="GO" id="GO:0009007">
    <property type="term" value="F:site-specific DNA-methyltransferase (adenine-specific) activity"/>
    <property type="evidence" value="ECO:0007669"/>
    <property type="project" value="UniProtKB-EC"/>
</dbReference>
<evidence type="ECO:0000259" key="6">
    <source>
        <dbReference type="Pfam" id="PF07669"/>
    </source>
</evidence>
<dbReference type="InterPro" id="IPR011639">
    <property type="entry name" value="MethylTrfase_TaqI-like_dom"/>
</dbReference>
<organism evidence="7 8">
    <name type="scientific">Caldisericum exile</name>
    <dbReference type="NCBI Taxonomy" id="693075"/>
    <lineage>
        <taxon>Bacteria</taxon>
        <taxon>Pseudomonadati</taxon>
        <taxon>Caldisericota/Cryosericota group</taxon>
        <taxon>Caldisericota</taxon>
        <taxon>Caldisericia</taxon>
        <taxon>Caldisericales</taxon>
        <taxon>Caldisericaceae</taxon>
        <taxon>Caldisericum</taxon>
    </lineage>
</organism>
<dbReference type="GO" id="GO:0006304">
    <property type="term" value="P:DNA modification"/>
    <property type="evidence" value="ECO:0007669"/>
    <property type="project" value="InterPro"/>
</dbReference>
<protein>
    <recommendedName>
        <fullName evidence="1">site-specific DNA-methyltransferase (adenine-specific)</fullName>
        <ecNumber evidence="1">2.1.1.72</ecNumber>
    </recommendedName>
</protein>
<dbReference type="GO" id="GO:0032259">
    <property type="term" value="P:methylation"/>
    <property type="evidence" value="ECO:0007669"/>
    <property type="project" value="UniProtKB-KW"/>
</dbReference>
<evidence type="ECO:0000256" key="3">
    <source>
        <dbReference type="ARBA" id="ARBA00022679"/>
    </source>
</evidence>
<evidence type="ECO:0000313" key="7">
    <source>
        <dbReference type="EMBL" id="PMP83644.1"/>
    </source>
</evidence>
<evidence type="ECO:0000313" key="8">
    <source>
        <dbReference type="Proteomes" id="UP000236910"/>
    </source>
</evidence>
<dbReference type="PROSITE" id="PS00092">
    <property type="entry name" value="N6_MTASE"/>
    <property type="match status" value="1"/>
</dbReference>
<dbReference type="Gene3D" id="3.40.50.150">
    <property type="entry name" value="Vaccinia Virus protein VP39"/>
    <property type="match status" value="1"/>
</dbReference>
<reference evidence="7 8" key="1">
    <citation type="submission" date="2018-01" db="EMBL/GenBank/DDBJ databases">
        <title>Metagenomic assembled genomes from two thermal pools in the Uzon Caldera, Kamchatka, Russia.</title>
        <authorList>
            <person name="Wilkins L."/>
            <person name="Ettinger C."/>
        </authorList>
    </citation>
    <scope>NUCLEOTIDE SEQUENCE [LARGE SCALE GENOMIC DNA]</scope>
    <source>
        <strain evidence="7">ARK-10</strain>
    </source>
</reference>
<dbReference type="PANTHER" id="PTHR33841">
    <property type="entry name" value="DNA METHYLTRANSFERASE YEEA-RELATED"/>
    <property type="match status" value="1"/>
</dbReference>
<evidence type="ECO:0000256" key="1">
    <source>
        <dbReference type="ARBA" id="ARBA00011900"/>
    </source>
</evidence>
<dbReference type="EMBL" id="PNIX01000083">
    <property type="protein sequence ID" value="PMP83644.1"/>
    <property type="molecule type" value="Genomic_DNA"/>
</dbReference>